<dbReference type="RefSeq" id="WP_377769406.1">
    <property type="nucleotide sequence ID" value="NZ_JBHTOI010000005.1"/>
</dbReference>
<comment type="similarity">
    <text evidence="2">Belongs to the serine-aspartate repeat-containing protein (SDr) family.</text>
</comment>
<protein>
    <submittedName>
        <fullName evidence="13">SpaA isopeptide-forming pilin-related protein</fullName>
    </submittedName>
</protein>
<feature type="compositionally biased region" description="Pro residues" evidence="7">
    <location>
        <begin position="664"/>
        <end position="683"/>
    </location>
</feature>
<dbReference type="Gene3D" id="2.60.40.1280">
    <property type="match status" value="1"/>
</dbReference>
<comment type="subcellular location">
    <subcellularLocation>
        <location evidence="1">Secreted</location>
        <location evidence="1">Cell wall</location>
        <topology evidence="1">Peptidoglycan-anchor</topology>
    </subcellularLocation>
</comment>
<dbReference type="Pfam" id="PF17961">
    <property type="entry name" value="Big_8"/>
    <property type="match status" value="1"/>
</dbReference>
<feature type="domain" description="Collagen binding" evidence="10">
    <location>
        <begin position="173"/>
        <end position="298"/>
    </location>
</feature>
<evidence type="ECO:0000256" key="2">
    <source>
        <dbReference type="ARBA" id="ARBA00007257"/>
    </source>
</evidence>
<dbReference type="Gene3D" id="2.60.40.740">
    <property type="match status" value="1"/>
</dbReference>
<evidence type="ECO:0000256" key="7">
    <source>
        <dbReference type="SAM" id="MobiDB-lite"/>
    </source>
</evidence>
<evidence type="ECO:0000259" key="10">
    <source>
        <dbReference type="Pfam" id="PF05737"/>
    </source>
</evidence>
<feature type="domain" description="SpaA-like prealbumin fold" evidence="11">
    <location>
        <begin position="318"/>
        <end position="398"/>
    </location>
</feature>
<gene>
    <name evidence="13" type="ORF">ACFQ42_02380</name>
</gene>
<evidence type="ECO:0000256" key="9">
    <source>
        <dbReference type="SAM" id="SignalP"/>
    </source>
</evidence>
<feature type="compositionally biased region" description="Polar residues" evidence="7">
    <location>
        <begin position="716"/>
        <end position="729"/>
    </location>
</feature>
<dbReference type="InterPro" id="IPR011252">
    <property type="entry name" value="Fibrogen-bd_dom1"/>
</dbReference>
<keyword evidence="4" id="KW-0964">Secreted</keyword>
<feature type="compositionally biased region" description="Pro residues" evidence="7">
    <location>
        <begin position="602"/>
        <end position="612"/>
    </location>
</feature>
<dbReference type="InterPro" id="IPR008966">
    <property type="entry name" value="Adhesion_dom_sf"/>
</dbReference>
<keyword evidence="3" id="KW-0134">Cell wall</keyword>
<evidence type="ECO:0000256" key="3">
    <source>
        <dbReference type="ARBA" id="ARBA00022512"/>
    </source>
</evidence>
<keyword evidence="14" id="KW-1185">Reference proteome</keyword>
<reference evidence="14" key="1">
    <citation type="journal article" date="2019" name="Int. J. Syst. Evol. Microbiol.">
        <title>The Global Catalogue of Microorganisms (GCM) 10K type strain sequencing project: providing services to taxonomists for standard genome sequencing and annotation.</title>
        <authorList>
            <consortium name="The Broad Institute Genomics Platform"/>
            <consortium name="The Broad Institute Genome Sequencing Center for Infectious Disease"/>
            <person name="Wu L."/>
            <person name="Ma J."/>
        </authorList>
    </citation>
    <scope>NUCLEOTIDE SEQUENCE [LARGE SCALE GENOMIC DNA]</scope>
    <source>
        <strain evidence="14">CCM 8936</strain>
    </source>
</reference>
<feature type="transmembrane region" description="Helical" evidence="8">
    <location>
        <begin position="745"/>
        <end position="763"/>
    </location>
</feature>
<proteinExistence type="inferred from homology"/>
<feature type="region of interest" description="Disordered" evidence="7">
    <location>
        <begin position="590"/>
        <end position="612"/>
    </location>
</feature>
<dbReference type="SUPFAM" id="SSF49478">
    <property type="entry name" value="Cna protein B-type domain"/>
    <property type="match status" value="3"/>
</dbReference>
<dbReference type="Pfam" id="PF17802">
    <property type="entry name" value="SpaA"/>
    <property type="match status" value="3"/>
</dbReference>
<dbReference type="Proteomes" id="UP001597251">
    <property type="component" value="Unassembled WGS sequence"/>
</dbReference>
<dbReference type="PANTHER" id="PTHR36108">
    <property type="entry name" value="COLOSSIN-B-RELATED"/>
    <property type="match status" value="1"/>
</dbReference>
<feature type="domain" description="SDR-like Ig" evidence="12">
    <location>
        <begin position="70"/>
        <end position="156"/>
    </location>
</feature>
<evidence type="ECO:0000259" key="11">
    <source>
        <dbReference type="Pfam" id="PF17802"/>
    </source>
</evidence>
<feature type="region of interest" description="Disordered" evidence="7">
    <location>
        <begin position="664"/>
        <end position="732"/>
    </location>
</feature>
<evidence type="ECO:0000313" key="14">
    <source>
        <dbReference type="Proteomes" id="UP001597251"/>
    </source>
</evidence>
<feature type="domain" description="SpaA-like prealbumin fold" evidence="11">
    <location>
        <begin position="412"/>
        <end position="495"/>
    </location>
</feature>
<keyword evidence="8" id="KW-0472">Membrane</keyword>
<dbReference type="SUPFAM" id="SSF49401">
    <property type="entry name" value="Bacterial adhesins"/>
    <property type="match status" value="2"/>
</dbReference>
<keyword evidence="8" id="KW-0812">Transmembrane</keyword>
<dbReference type="InterPro" id="IPR041171">
    <property type="entry name" value="SDR_Ig"/>
</dbReference>
<organism evidence="13 14">
    <name type="scientific">Companilactobacillus keshanensis</name>
    <dbReference type="NCBI Taxonomy" id="2486003"/>
    <lineage>
        <taxon>Bacteria</taxon>
        <taxon>Bacillati</taxon>
        <taxon>Bacillota</taxon>
        <taxon>Bacilli</taxon>
        <taxon>Lactobacillales</taxon>
        <taxon>Lactobacillaceae</taxon>
        <taxon>Companilactobacillus</taxon>
    </lineage>
</organism>
<evidence type="ECO:0000313" key="13">
    <source>
        <dbReference type="EMBL" id="MFD1417608.1"/>
    </source>
</evidence>
<evidence type="ECO:0000259" key="12">
    <source>
        <dbReference type="Pfam" id="PF17961"/>
    </source>
</evidence>
<dbReference type="Pfam" id="PF05737">
    <property type="entry name" value="Collagen_bind"/>
    <property type="match status" value="1"/>
</dbReference>
<keyword evidence="8" id="KW-1133">Transmembrane helix</keyword>
<feature type="domain" description="SpaA-like prealbumin fold" evidence="11">
    <location>
        <begin position="509"/>
        <end position="596"/>
    </location>
</feature>
<dbReference type="InterPro" id="IPR013783">
    <property type="entry name" value="Ig-like_fold"/>
</dbReference>
<dbReference type="InterPro" id="IPR008456">
    <property type="entry name" value="Collagen-bd_dom"/>
</dbReference>
<feature type="chain" id="PRO_5046479641" evidence="9">
    <location>
        <begin position="33"/>
        <end position="768"/>
    </location>
</feature>
<evidence type="ECO:0000256" key="5">
    <source>
        <dbReference type="ARBA" id="ARBA00022729"/>
    </source>
</evidence>
<dbReference type="Gene3D" id="2.60.40.10">
    <property type="entry name" value="Immunoglobulins"/>
    <property type="match status" value="3"/>
</dbReference>
<evidence type="ECO:0000256" key="8">
    <source>
        <dbReference type="SAM" id="Phobius"/>
    </source>
</evidence>
<evidence type="ECO:0000256" key="6">
    <source>
        <dbReference type="ARBA" id="ARBA00023088"/>
    </source>
</evidence>
<accession>A0ABW4BSL3</accession>
<name>A0ABW4BSL3_9LACO</name>
<feature type="signal peptide" evidence="9">
    <location>
        <begin position="1"/>
        <end position="32"/>
    </location>
</feature>
<dbReference type="PANTHER" id="PTHR36108:SF13">
    <property type="entry name" value="COLOSSIN-B-RELATED"/>
    <property type="match status" value="1"/>
</dbReference>
<evidence type="ECO:0000256" key="4">
    <source>
        <dbReference type="ARBA" id="ARBA00022525"/>
    </source>
</evidence>
<keyword evidence="5 9" id="KW-0732">Signal</keyword>
<dbReference type="InterPro" id="IPR041033">
    <property type="entry name" value="SpaA_PFL_dom_1"/>
</dbReference>
<feature type="compositionally biased region" description="Low complexity" evidence="7">
    <location>
        <begin position="684"/>
        <end position="698"/>
    </location>
</feature>
<keyword evidence="6" id="KW-0572">Peptidoglycan-anchor</keyword>
<comment type="caution">
    <text evidence="13">The sequence shown here is derived from an EMBL/GenBank/DDBJ whole genome shotgun (WGS) entry which is preliminary data.</text>
</comment>
<dbReference type="EMBL" id="JBHTOI010000005">
    <property type="protein sequence ID" value="MFD1417608.1"/>
    <property type="molecule type" value="Genomic_DNA"/>
</dbReference>
<sequence>MRIKRSKLLIAMITIILALLAWIVPNSETARAATTDTQPLSSITVSGLDSEDAVVTNSNGNVVQNGDTMYTWQKFNVSYKWSIADGVPIKDGDTATFTLPDGITSTGSLNNIPMYNDDGVQIGTFTIKEGEKTGTITFNDNFSSNALDREGTININCNGTQTNTGNPGHFDWTINKIGWLYDYDENGLPKYVVWNIAFNPDSQKLSNVVITDTLGPGQTYVNSSVNAPAGTYNENGNFIPNGTYLTPKVTVSGNKVMFDFGDIDTAVDMTFRVEIEPNQEAGNNWTDNASLSSDQVQGNVGADVNWGGNGTGSGNVLGNVNFQKTDVNTGKGLPGAVYELSDYKGNVIMSSVTTDDNGQFSIHDLPAGNYVLKEVKPPDGYQSNPNEITFSITGNSSVPIDLSQSDVLTRASLGLTKYASDTGKPLAGAVYNLLDSDGNTVYYGLKTDENGSIKVTDLRLGKYSLVETKAPDGYQLNSSPINFDLTKGDDYVTYEAIDSPISSGGEEFGNLDFTKTDGTTGTLVPNAVYELHDVNNEVIQNITTDEQGKFYISGLAEGKYSLVEIKAPDGYQLDSTPLEFEITANKTTDVSAKDNKETTTPPVVPPVNPGPEPIVPPVTPPVNPGPEPIVPPVTPPVNPGPEPIVPPVTPPVNPGPEPIVPPVTPPVNPGPEPIVPPVTPPVNPGNETNEKVPGVKPSVPFPSVPVQPNLPGAATNPGSSEKSGSNGITSVEKGRFPQTSAVRNTWLIVAGFAIVMFILGHLIRKYDQ</sequence>
<evidence type="ECO:0000256" key="1">
    <source>
        <dbReference type="ARBA" id="ARBA00004168"/>
    </source>
</evidence>